<dbReference type="InterPro" id="IPR002197">
    <property type="entry name" value="HTH_Fis"/>
</dbReference>
<keyword evidence="4" id="KW-0804">Transcription</keyword>
<evidence type="ECO:0000256" key="2">
    <source>
        <dbReference type="ARBA" id="ARBA00022840"/>
    </source>
</evidence>
<dbReference type="CDD" id="cd00130">
    <property type="entry name" value="PAS"/>
    <property type="match status" value="1"/>
</dbReference>
<dbReference type="InterPro" id="IPR027417">
    <property type="entry name" value="P-loop_NTPase"/>
</dbReference>
<dbReference type="FunFam" id="3.40.50.300:FF:000006">
    <property type="entry name" value="DNA-binding transcriptional regulator NtrC"/>
    <property type="match status" value="1"/>
</dbReference>
<dbReference type="Proteomes" id="UP000188181">
    <property type="component" value="Chromosome"/>
</dbReference>
<evidence type="ECO:0000313" key="8">
    <source>
        <dbReference type="EMBL" id="AQQ71790.1"/>
    </source>
</evidence>
<keyword evidence="3" id="KW-0805">Transcription regulation</keyword>
<dbReference type="InterPro" id="IPR035965">
    <property type="entry name" value="PAS-like_dom_sf"/>
</dbReference>
<dbReference type="SMART" id="SM00091">
    <property type="entry name" value="PAS"/>
    <property type="match status" value="1"/>
</dbReference>
<dbReference type="STRING" id="1851148.SMSP2_02169"/>
<dbReference type="PANTHER" id="PTHR32071:SF57">
    <property type="entry name" value="C4-DICARBOXYLATE TRANSPORT TRANSCRIPTIONAL REGULATORY PROTEIN DCTD"/>
    <property type="match status" value="1"/>
</dbReference>
<organism evidence="8 9">
    <name type="scientific">Limihaloglobus sulfuriphilus</name>
    <dbReference type="NCBI Taxonomy" id="1851148"/>
    <lineage>
        <taxon>Bacteria</taxon>
        <taxon>Pseudomonadati</taxon>
        <taxon>Planctomycetota</taxon>
        <taxon>Phycisphaerae</taxon>
        <taxon>Sedimentisphaerales</taxon>
        <taxon>Sedimentisphaeraceae</taxon>
        <taxon>Limihaloglobus</taxon>
    </lineage>
</organism>
<evidence type="ECO:0000256" key="1">
    <source>
        <dbReference type="ARBA" id="ARBA00022741"/>
    </source>
</evidence>
<dbReference type="Pfam" id="PF02954">
    <property type="entry name" value="HTH_8"/>
    <property type="match status" value="1"/>
</dbReference>
<dbReference type="InterPro" id="IPR058031">
    <property type="entry name" value="AAA_lid_NorR"/>
</dbReference>
<dbReference type="CDD" id="cd00009">
    <property type="entry name" value="AAA"/>
    <property type="match status" value="1"/>
</dbReference>
<dbReference type="Pfam" id="PF13426">
    <property type="entry name" value="PAS_9"/>
    <property type="match status" value="1"/>
</dbReference>
<keyword evidence="9" id="KW-1185">Reference proteome</keyword>
<dbReference type="AlphaFoldDB" id="A0A1Q2MGI2"/>
<dbReference type="SUPFAM" id="SSF55785">
    <property type="entry name" value="PYP-like sensor domain (PAS domain)"/>
    <property type="match status" value="1"/>
</dbReference>
<dbReference type="SUPFAM" id="SSF46689">
    <property type="entry name" value="Homeodomain-like"/>
    <property type="match status" value="1"/>
</dbReference>
<protein>
    <submittedName>
        <fullName evidence="8">Transcriptional regulatory protein ZraR</fullName>
    </submittedName>
</protein>
<name>A0A1Q2MGI2_9BACT</name>
<dbReference type="Gene3D" id="1.10.8.60">
    <property type="match status" value="1"/>
</dbReference>
<dbReference type="PROSITE" id="PS50045">
    <property type="entry name" value="SIGMA54_INTERACT_4"/>
    <property type="match status" value="1"/>
</dbReference>
<dbReference type="PROSITE" id="PS50113">
    <property type="entry name" value="PAC"/>
    <property type="match status" value="1"/>
</dbReference>
<dbReference type="NCBIfam" id="TIGR00229">
    <property type="entry name" value="sensory_box"/>
    <property type="match status" value="1"/>
</dbReference>
<dbReference type="PROSITE" id="PS50112">
    <property type="entry name" value="PAS"/>
    <property type="match status" value="1"/>
</dbReference>
<feature type="domain" description="PAS" evidence="6">
    <location>
        <begin position="8"/>
        <end position="54"/>
    </location>
</feature>
<evidence type="ECO:0000259" key="7">
    <source>
        <dbReference type="PROSITE" id="PS50113"/>
    </source>
</evidence>
<evidence type="ECO:0000259" key="5">
    <source>
        <dbReference type="PROSITE" id="PS50045"/>
    </source>
</evidence>
<evidence type="ECO:0000256" key="3">
    <source>
        <dbReference type="ARBA" id="ARBA00023015"/>
    </source>
</evidence>
<dbReference type="InterPro" id="IPR003593">
    <property type="entry name" value="AAA+_ATPase"/>
</dbReference>
<sequence>MKKLDKINHYFREALLETVPCAVFMVDQNHQVIYWNNSAEEITGYNESEIVGQTCEKLRLNICANQDPETRKTFCPLLSGGNYGEVECEMRKKDGSVVPVMRKSRPVFDDQNQIIGAIEALIDVSLIKQARTEIRLLKHEIARRGKFGQMVGRSEKMQRLYELIQVVSKNDANILIEGETGTGKELVAKTIHSESNRSDKIFLAVNCGALTQSLLEAELFGHRKGAFTGAVENREGCFETAFGGTLFLDEIGEMPLSSQVKLLRVLQEKEVTRVGESLPRPIDVRVIAASNKKLSDLVNTGQFRDDLYYRLHVVELNVPPLRERKEDLQDLISHFISQFNEEYNKSIEGCSPQAMDRFINHNWPGNIRELEHVIEHAFAVTTSSQKVITFDSLPATLTGPNKPFSKVKSAKTRDFDERSKLEEVLAKAEGNKSQAARMLGITRAGLYKKLRRFGL</sequence>
<dbReference type="Gene3D" id="3.30.450.20">
    <property type="entry name" value="PAS domain"/>
    <property type="match status" value="1"/>
</dbReference>
<dbReference type="InterPro" id="IPR025944">
    <property type="entry name" value="Sigma_54_int_dom_CS"/>
</dbReference>
<dbReference type="PANTHER" id="PTHR32071">
    <property type="entry name" value="TRANSCRIPTIONAL REGULATORY PROTEIN"/>
    <property type="match status" value="1"/>
</dbReference>
<dbReference type="InterPro" id="IPR025662">
    <property type="entry name" value="Sigma_54_int_dom_ATP-bd_1"/>
</dbReference>
<dbReference type="Pfam" id="PF25601">
    <property type="entry name" value="AAA_lid_14"/>
    <property type="match status" value="1"/>
</dbReference>
<dbReference type="PROSITE" id="PS00688">
    <property type="entry name" value="SIGMA54_INTERACT_3"/>
    <property type="match status" value="1"/>
</dbReference>
<dbReference type="Pfam" id="PF00158">
    <property type="entry name" value="Sigma54_activat"/>
    <property type="match status" value="1"/>
</dbReference>
<accession>A0A1Q2MGI2</accession>
<gene>
    <name evidence="8" type="primary">zraR_1</name>
    <name evidence="8" type="ORF">SMSP2_02169</name>
</gene>
<dbReference type="Gene3D" id="3.40.50.300">
    <property type="entry name" value="P-loop containing nucleotide triphosphate hydrolases"/>
    <property type="match status" value="1"/>
</dbReference>
<dbReference type="GO" id="GO:0005524">
    <property type="term" value="F:ATP binding"/>
    <property type="evidence" value="ECO:0007669"/>
    <property type="project" value="UniProtKB-KW"/>
</dbReference>
<dbReference type="GO" id="GO:0043565">
    <property type="term" value="F:sequence-specific DNA binding"/>
    <property type="evidence" value="ECO:0007669"/>
    <property type="project" value="InterPro"/>
</dbReference>
<keyword evidence="2" id="KW-0067">ATP-binding</keyword>
<dbReference type="InterPro" id="IPR000014">
    <property type="entry name" value="PAS"/>
</dbReference>
<feature type="domain" description="PAC" evidence="7">
    <location>
        <begin position="84"/>
        <end position="136"/>
    </location>
</feature>
<dbReference type="KEGG" id="pbas:SMSP2_02169"/>
<dbReference type="InterPro" id="IPR000700">
    <property type="entry name" value="PAS-assoc_C"/>
</dbReference>
<keyword evidence="1" id="KW-0547">Nucleotide-binding</keyword>
<dbReference type="SUPFAM" id="SSF52540">
    <property type="entry name" value="P-loop containing nucleoside triphosphate hydrolases"/>
    <property type="match status" value="1"/>
</dbReference>
<reference evidence="9" key="1">
    <citation type="submission" date="2017-02" db="EMBL/GenBank/DDBJ databases">
        <title>Comparative genomics and description of representatives of a novel lineage of planctomycetes thriving in anoxic sediments.</title>
        <authorList>
            <person name="Spring S."/>
            <person name="Bunk B."/>
            <person name="Sproer C."/>
        </authorList>
    </citation>
    <scope>NUCLEOTIDE SEQUENCE [LARGE SCALE GENOMIC DNA]</scope>
    <source>
        <strain evidence="9">SM-Chi-D1</strain>
    </source>
</reference>
<evidence type="ECO:0000313" key="9">
    <source>
        <dbReference type="Proteomes" id="UP000188181"/>
    </source>
</evidence>
<dbReference type="InterPro" id="IPR002078">
    <property type="entry name" value="Sigma_54_int"/>
</dbReference>
<dbReference type="GO" id="GO:0006355">
    <property type="term" value="P:regulation of DNA-templated transcription"/>
    <property type="evidence" value="ECO:0007669"/>
    <property type="project" value="InterPro"/>
</dbReference>
<proteinExistence type="predicted"/>
<dbReference type="Gene3D" id="1.10.10.60">
    <property type="entry name" value="Homeodomain-like"/>
    <property type="match status" value="1"/>
</dbReference>
<dbReference type="PROSITE" id="PS00675">
    <property type="entry name" value="SIGMA54_INTERACT_1"/>
    <property type="match status" value="1"/>
</dbReference>
<evidence type="ECO:0000259" key="6">
    <source>
        <dbReference type="PROSITE" id="PS50112"/>
    </source>
</evidence>
<dbReference type="InterPro" id="IPR009057">
    <property type="entry name" value="Homeodomain-like_sf"/>
</dbReference>
<dbReference type="RefSeq" id="WP_186804687.1">
    <property type="nucleotide sequence ID" value="NZ_CP019646.1"/>
</dbReference>
<dbReference type="SMART" id="SM00382">
    <property type="entry name" value="AAA"/>
    <property type="match status" value="1"/>
</dbReference>
<evidence type="ECO:0000256" key="4">
    <source>
        <dbReference type="ARBA" id="ARBA00023163"/>
    </source>
</evidence>
<dbReference type="PRINTS" id="PR01590">
    <property type="entry name" value="HTHFIS"/>
</dbReference>
<dbReference type="EMBL" id="CP019646">
    <property type="protein sequence ID" value="AQQ71790.1"/>
    <property type="molecule type" value="Genomic_DNA"/>
</dbReference>
<feature type="domain" description="Sigma-54 factor interaction" evidence="5">
    <location>
        <begin position="150"/>
        <end position="379"/>
    </location>
</feature>